<keyword evidence="1" id="KW-0812">Transmembrane</keyword>
<dbReference type="Proteomes" id="UP000823399">
    <property type="component" value="Unassembled WGS sequence"/>
</dbReference>
<protein>
    <submittedName>
        <fullName evidence="2">Uncharacterized protein</fullName>
    </submittedName>
</protein>
<evidence type="ECO:0000313" key="2">
    <source>
        <dbReference type="EMBL" id="KAG2108985.1"/>
    </source>
</evidence>
<sequence>ILVCQYSSVGTILPSMDDWYNLTPIFDWIHCCIISVSLQFMIALLPLFIQGMRDSLVFSGVQF</sequence>
<dbReference type="EMBL" id="JABBWM010000025">
    <property type="protein sequence ID" value="KAG2108985.1"/>
    <property type="molecule type" value="Genomic_DNA"/>
</dbReference>
<dbReference type="GeneID" id="64693576"/>
<feature type="transmembrane region" description="Helical" evidence="1">
    <location>
        <begin position="25"/>
        <end position="49"/>
    </location>
</feature>
<comment type="caution">
    <text evidence="2">The sequence shown here is derived from an EMBL/GenBank/DDBJ whole genome shotgun (WGS) entry which is preliminary data.</text>
</comment>
<dbReference type="OrthoDB" id="2825342at2759"/>
<evidence type="ECO:0000313" key="3">
    <source>
        <dbReference type="Proteomes" id="UP000823399"/>
    </source>
</evidence>
<feature type="non-terminal residue" evidence="2">
    <location>
        <position position="1"/>
    </location>
</feature>
<proteinExistence type="predicted"/>
<keyword evidence="1" id="KW-1133">Transmembrane helix</keyword>
<keyword evidence="3" id="KW-1185">Reference proteome</keyword>
<organism evidence="2 3">
    <name type="scientific">Suillus discolor</name>
    <dbReference type="NCBI Taxonomy" id="1912936"/>
    <lineage>
        <taxon>Eukaryota</taxon>
        <taxon>Fungi</taxon>
        <taxon>Dikarya</taxon>
        <taxon>Basidiomycota</taxon>
        <taxon>Agaricomycotina</taxon>
        <taxon>Agaricomycetes</taxon>
        <taxon>Agaricomycetidae</taxon>
        <taxon>Boletales</taxon>
        <taxon>Suillineae</taxon>
        <taxon>Suillaceae</taxon>
        <taxon>Suillus</taxon>
    </lineage>
</organism>
<name>A0A9P7JU29_9AGAM</name>
<dbReference type="RefSeq" id="XP_041293228.1">
    <property type="nucleotide sequence ID" value="XM_041431317.1"/>
</dbReference>
<dbReference type="AlphaFoldDB" id="A0A9P7JU29"/>
<reference evidence="2" key="1">
    <citation type="journal article" date="2020" name="New Phytol.">
        <title>Comparative genomics reveals dynamic genome evolution in host specialist ectomycorrhizal fungi.</title>
        <authorList>
            <person name="Lofgren L.A."/>
            <person name="Nguyen N.H."/>
            <person name="Vilgalys R."/>
            <person name="Ruytinx J."/>
            <person name="Liao H.L."/>
            <person name="Branco S."/>
            <person name="Kuo A."/>
            <person name="LaButti K."/>
            <person name="Lipzen A."/>
            <person name="Andreopoulos W."/>
            <person name="Pangilinan J."/>
            <person name="Riley R."/>
            <person name="Hundley H."/>
            <person name="Na H."/>
            <person name="Barry K."/>
            <person name="Grigoriev I.V."/>
            <person name="Stajich J.E."/>
            <person name="Kennedy P.G."/>
        </authorList>
    </citation>
    <scope>NUCLEOTIDE SEQUENCE</scope>
    <source>
        <strain evidence="2">FC423</strain>
    </source>
</reference>
<accession>A0A9P7JU29</accession>
<evidence type="ECO:0000256" key="1">
    <source>
        <dbReference type="SAM" id="Phobius"/>
    </source>
</evidence>
<gene>
    <name evidence="2" type="ORF">F5147DRAFT_576392</name>
</gene>
<keyword evidence="1" id="KW-0472">Membrane</keyword>